<dbReference type="AlphaFoldDB" id="A0A420ADH1"/>
<evidence type="ECO:0000313" key="2">
    <source>
        <dbReference type="Proteomes" id="UP000286246"/>
    </source>
</evidence>
<keyword evidence="2" id="KW-1185">Reference proteome</keyword>
<dbReference type="EMBL" id="RAPY01000008">
    <property type="protein sequence ID" value="RKE42466.1"/>
    <property type="molecule type" value="Genomic_DNA"/>
</dbReference>
<dbReference type="Proteomes" id="UP000286246">
    <property type="component" value="Unassembled WGS sequence"/>
</dbReference>
<accession>A0A420ADH1</accession>
<gene>
    <name evidence="1" type="ORF">DFQ12_5376</name>
</gene>
<organism evidence="1 2">
    <name type="scientific">Sphingobacterium detergens</name>
    <dbReference type="NCBI Taxonomy" id="1145106"/>
    <lineage>
        <taxon>Bacteria</taxon>
        <taxon>Pseudomonadati</taxon>
        <taxon>Bacteroidota</taxon>
        <taxon>Sphingobacteriia</taxon>
        <taxon>Sphingobacteriales</taxon>
        <taxon>Sphingobacteriaceae</taxon>
        <taxon>Sphingobacterium</taxon>
    </lineage>
</organism>
<name>A0A420ADH1_SPHD1</name>
<comment type="caution">
    <text evidence="1">The sequence shown here is derived from an EMBL/GenBank/DDBJ whole genome shotgun (WGS) entry which is preliminary data.</text>
</comment>
<proteinExistence type="predicted"/>
<protein>
    <submittedName>
        <fullName evidence="1">Uncharacterized protein</fullName>
    </submittedName>
</protein>
<sequence>MQTYTKKINLFEVLHQKKLYSASKFYLEKTVFKFNEYNLQLLRLIVTYFLLEAIASRN</sequence>
<evidence type="ECO:0000313" key="1">
    <source>
        <dbReference type="EMBL" id="RKE42466.1"/>
    </source>
</evidence>
<reference evidence="1 2" key="1">
    <citation type="submission" date="2018-09" db="EMBL/GenBank/DDBJ databases">
        <title>Genomic Encyclopedia of Type Strains, Phase III (KMG-III): the genomes of soil and plant-associated and newly described type strains.</title>
        <authorList>
            <person name="Whitman W."/>
        </authorList>
    </citation>
    <scope>NUCLEOTIDE SEQUENCE [LARGE SCALE GENOMIC DNA]</scope>
    <source>
        <strain evidence="1 2">CECT 7938</strain>
    </source>
</reference>